<evidence type="ECO:0000256" key="1">
    <source>
        <dbReference type="ARBA" id="ARBA00008791"/>
    </source>
</evidence>
<name>A0ABS5SAT1_9BACT</name>
<dbReference type="Gene3D" id="3.40.50.620">
    <property type="entry name" value="HUPs"/>
    <property type="match status" value="1"/>
</dbReference>
<evidence type="ECO:0000259" key="2">
    <source>
        <dbReference type="Pfam" id="PF00582"/>
    </source>
</evidence>
<reference evidence="3 4" key="1">
    <citation type="submission" date="2021-05" db="EMBL/GenBank/DDBJ databases">
        <title>The draft genome of Geobacter luticola JCM 17780.</title>
        <authorList>
            <person name="Xu Z."/>
            <person name="Masuda Y."/>
            <person name="Itoh H."/>
            <person name="Senoo K."/>
        </authorList>
    </citation>
    <scope>NUCLEOTIDE SEQUENCE [LARGE SCALE GENOMIC DNA]</scope>
    <source>
        <strain evidence="3 4">JCM 17780</strain>
    </source>
</reference>
<dbReference type="CDD" id="cd23659">
    <property type="entry name" value="USP_At3g01520-like"/>
    <property type="match status" value="1"/>
</dbReference>
<dbReference type="InterPro" id="IPR006015">
    <property type="entry name" value="Universal_stress_UspA"/>
</dbReference>
<dbReference type="SUPFAM" id="SSF52402">
    <property type="entry name" value="Adenine nucleotide alpha hydrolases-like"/>
    <property type="match status" value="1"/>
</dbReference>
<dbReference type="PANTHER" id="PTHR43010:SF1">
    <property type="entry name" value="USPA DOMAIN-CONTAINING PROTEIN"/>
    <property type="match status" value="1"/>
</dbReference>
<evidence type="ECO:0000313" key="3">
    <source>
        <dbReference type="EMBL" id="MBT0652473.1"/>
    </source>
</evidence>
<dbReference type="InterPro" id="IPR014729">
    <property type="entry name" value="Rossmann-like_a/b/a_fold"/>
</dbReference>
<dbReference type="RefSeq" id="WP_214174415.1">
    <property type="nucleotide sequence ID" value="NZ_JAHCVK010000001.1"/>
</dbReference>
<feature type="domain" description="UspA" evidence="2">
    <location>
        <begin position="2"/>
        <end position="145"/>
    </location>
</feature>
<evidence type="ECO:0000313" key="4">
    <source>
        <dbReference type="Proteomes" id="UP000756860"/>
    </source>
</evidence>
<accession>A0ABS5SAT1</accession>
<proteinExistence type="inferred from homology"/>
<sequence length="165" mass="17975">MRILLAVDGSPGSEAAVDEVCRRPWPPESEVRVVTVLSPIDYILMQEAAHSPVNFDDILEQQGMEAAKRLSEIVDDLAQRAPGLQVTPRLLEGLPKEAIVDEAEQWSADLIVIGSNGYGSIKRFVLGSVSLAVALYAPCSVEIVRHLPIQSRSDLSSLDSDSPWQ</sequence>
<dbReference type="Pfam" id="PF00582">
    <property type="entry name" value="Usp"/>
    <property type="match status" value="1"/>
</dbReference>
<comment type="similarity">
    <text evidence="1">Belongs to the universal stress protein A family.</text>
</comment>
<protein>
    <submittedName>
        <fullName evidence="3">Universal stress protein</fullName>
    </submittedName>
</protein>
<dbReference type="PANTHER" id="PTHR43010">
    <property type="entry name" value="UNIVERSAL STRESS PROTEIN SLR1230"/>
    <property type="match status" value="1"/>
</dbReference>
<organism evidence="3 4">
    <name type="scientific">Geomobilimonas luticola</name>
    <dbReference type="NCBI Taxonomy" id="1114878"/>
    <lineage>
        <taxon>Bacteria</taxon>
        <taxon>Pseudomonadati</taxon>
        <taxon>Thermodesulfobacteriota</taxon>
        <taxon>Desulfuromonadia</taxon>
        <taxon>Geobacterales</taxon>
        <taxon>Geobacteraceae</taxon>
        <taxon>Geomobilimonas</taxon>
    </lineage>
</organism>
<comment type="caution">
    <text evidence="3">The sequence shown here is derived from an EMBL/GenBank/DDBJ whole genome shotgun (WGS) entry which is preliminary data.</text>
</comment>
<dbReference type="InterPro" id="IPR051688">
    <property type="entry name" value="USP_A"/>
</dbReference>
<keyword evidence="4" id="KW-1185">Reference proteome</keyword>
<dbReference type="PRINTS" id="PR01438">
    <property type="entry name" value="UNVRSLSTRESS"/>
</dbReference>
<dbReference type="InterPro" id="IPR006016">
    <property type="entry name" value="UspA"/>
</dbReference>
<gene>
    <name evidence="3" type="ORF">KI810_05355</name>
</gene>
<dbReference type="Proteomes" id="UP000756860">
    <property type="component" value="Unassembled WGS sequence"/>
</dbReference>
<dbReference type="EMBL" id="JAHCVK010000001">
    <property type="protein sequence ID" value="MBT0652473.1"/>
    <property type="molecule type" value="Genomic_DNA"/>
</dbReference>